<dbReference type="GeneID" id="37031368"/>
<gene>
    <name evidence="1" type="ORF">BDZ90DRAFT_38828</name>
</gene>
<dbReference type="AlphaFoldDB" id="A0A316UNS6"/>
<reference evidence="1 2" key="1">
    <citation type="journal article" date="2018" name="Mol. Biol. Evol.">
        <title>Broad Genomic Sampling Reveals a Smut Pathogenic Ancestry of the Fungal Clade Ustilaginomycotina.</title>
        <authorList>
            <person name="Kijpornyongpan T."/>
            <person name="Mondo S.J."/>
            <person name="Barry K."/>
            <person name="Sandor L."/>
            <person name="Lee J."/>
            <person name="Lipzen A."/>
            <person name="Pangilinan J."/>
            <person name="LaButti K."/>
            <person name="Hainaut M."/>
            <person name="Henrissat B."/>
            <person name="Grigoriev I.V."/>
            <person name="Spatafora J.W."/>
            <person name="Aime M.C."/>
        </authorList>
    </citation>
    <scope>NUCLEOTIDE SEQUENCE [LARGE SCALE GENOMIC DNA]</scope>
    <source>
        <strain evidence="1 2">MCA 5214</strain>
    </source>
</reference>
<proteinExistence type="predicted"/>
<protein>
    <submittedName>
        <fullName evidence="1">Uncharacterized protein</fullName>
    </submittedName>
</protein>
<sequence>MESNAQRGVKAMEFKCPASSPRHRLTTIPYLRQAHASSLRSTSTASRCTTREGKGKNLSFEAVLLLTLALPFFSLDAGGTISRSLYTSERVGLPLLGGWTTLRERRSAPLMGVAESCPLEGLLSGETTGVRVCEEGCRWWPPVP</sequence>
<evidence type="ECO:0000313" key="2">
    <source>
        <dbReference type="Proteomes" id="UP000245884"/>
    </source>
</evidence>
<dbReference type="Proteomes" id="UP000245884">
    <property type="component" value="Unassembled WGS sequence"/>
</dbReference>
<dbReference type="EMBL" id="KZ819671">
    <property type="protein sequence ID" value="PWN26428.1"/>
    <property type="molecule type" value="Genomic_DNA"/>
</dbReference>
<evidence type="ECO:0000313" key="1">
    <source>
        <dbReference type="EMBL" id="PWN26428.1"/>
    </source>
</evidence>
<dbReference type="RefSeq" id="XP_025361040.1">
    <property type="nucleotide sequence ID" value="XM_025509545.1"/>
</dbReference>
<name>A0A316UNS6_9BASI</name>
<keyword evidence="2" id="KW-1185">Reference proteome</keyword>
<accession>A0A316UNS6</accession>
<organism evidence="1 2">
    <name type="scientific">Jaminaea rosea</name>
    <dbReference type="NCBI Taxonomy" id="1569628"/>
    <lineage>
        <taxon>Eukaryota</taxon>
        <taxon>Fungi</taxon>
        <taxon>Dikarya</taxon>
        <taxon>Basidiomycota</taxon>
        <taxon>Ustilaginomycotina</taxon>
        <taxon>Exobasidiomycetes</taxon>
        <taxon>Microstromatales</taxon>
        <taxon>Microstromatales incertae sedis</taxon>
        <taxon>Jaminaea</taxon>
    </lineage>
</organism>